<dbReference type="EMBL" id="JAMTCO010000002">
    <property type="protein sequence ID" value="MCP2268120.1"/>
    <property type="molecule type" value="Genomic_DNA"/>
</dbReference>
<keyword evidence="3" id="KW-0813">Transport</keyword>
<evidence type="ECO:0000256" key="7">
    <source>
        <dbReference type="ARBA" id="ARBA00023136"/>
    </source>
</evidence>
<dbReference type="Pfam" id="PF01032">
    <property type="entry name" value="FecCD"/>
    <property type="match status" value="1"/>
</dbReference>
<dbReference type="CDD" id="cd06550">
    <property type="entry name" value="TM_ABC_iron-siderophores_like"/>
    <property type="match status" value="1"/>
</dbReference>
<feature type="transmembrane region" description="Helical" evidence="8">
    <location>
        <begin position="302"/>
        <end position="324"/>
    </location>
</feature>
<feature type="transmembrane region" description="Helical" evidence="8">
    <location>
        <begin position="86"/>
        <end position="103"/>
    </location>
</feature>
<evidence type="ECO:0000313" key="10">
    <source>
        <dbReference type="Proteomes" id="UP001205185"/>
    </source>
</evidence>
<feature type="transmembrane region" description="Helical" evidence="8">
    <location>
        <begin position="173"/>
        <end position="193"/>
    </location>
</feature>
<protein>
    <submittedName>
        <fullName evidence="9">Iron complex transport system permease protein</fullName>
    </submittedName>
</protein>
<evidence type="ECO:0000256" key="5">
    <source>
        <dbReference type="ARBA" id="ARBA00022692"/>
    </source>
</evidence>
<dbReference type="Gene3D" id="1.10.3470.10">
    <property type="entry name" value="ABC transporter involved in vitamin B12 uptake, BtuC"/>
    <property type="match status" value="1"/>
</dbReference>
<evidence type="ECO:0000256" key="2">
    <source>
        <dbReference type="ARBA" id="ARBA00007935"/>
    </source>
</evidence>
<accession>A0ABT1I667</accession>
<dbReference type="PANTHER" id="PTHR30472">
    <property type="entry name" value="FERRIC ENTEROBACTIN TRANSPORT SYSTEM PERMEASE PROTEIN"/>
    <property type="match status" value="1"/>
</dbReference>
<dbReference type="Proteomes" id="UP001205185">
    <property type="component" value="Unassembled WGS sequence"/>
</dbReference>
<feature type="transmembrane region" description="Helical" evidence="8">
    <location>
        <begin position="260"/>
        <end position="290"/>
    </location>
</feature>
<sequence>MPGPEIGDIARNDEGLPMVEGRPRVKTVSVRLLGLVGALVALAAVCVFSLIVGAEDIDIGTVWRLLWHDDGSEIAYIVRELRFPRTVLGLAVGIALGLAGALMQALTRNPLADPGLLGVEIGASTAVVVAISFLGVTAPSGYVWFALLGAAVTAVAVYALGASGRAATPDRMVLAGAAVTAALNAVVGIILLLDAETFDRFRFWVIGSLAGRGMDVFLEVSPLIAAGTGVALLLARPLNALALGEETGRALGVRIGQVRLAGALAVTLLCGAATAAVGPVAFVGLAVPHAARMITGPDHRWVLPYAAVLAPVLVVGSDVLGRVLGAPGELQVGIVTAFLGAPVFIALARRRRIAHL</sequence>
<gene>
    <name evidence="9" type="ORF">LV75_000606</name>
</gene>
<keyword evidence="10" id="KW-1185">Reference proteome</keyword>
<evidence type="ECO:0000313" key="9">
    <source>
        <dbReference type="EMBL" id="MCP2268120.1"/>
    </source>
</evidence>
<name>A0ABT1I667_9PSEU</name>
<keyword evidence="6 8" id="KW-1133">Transmembrane helix</keyword>
<comment type="caution">
    <text evidence="9">The sequence shown here is derived from an EMBL/GenBank/DDBJ whole genome shotgun (WGS) entry which is preliminary data.</text>
</comment>
<keyword evidence="5 8" id="KW-0812">Transmembrane</keyword>
<comment type="similarity">
    <text evidence="2">Belongs to the binding-protein-dependent transport system permease family. FecCD subfamily.</text>
</comment>
<dbReference type="InterPro" id="IPR000522">
    <property type="entry name" value="ABC_transptr_permease_BtuC"/>
</dbReference>
<evidence type="ECO:0000256" key="6">
    <source>
        <dbReference type="ARBA" id="ARBA00022989"/>
    </source>
</evidence>
<dbReference type="PANTHER" id="PTHR30472:SF1">
    <property type="entry name" value="FE(3+) DICITRATE TRANSPORT SYSTEM PERMEASE PROTEIN FECC-RELATED"/>
    <property type="match status" value="1"/>
</dbReference>
<feature type="transmembrane region" description="Helical" evidence="8">
    <location>
        <begin position="142"/>
        <end position="161"/>
    </location>
</feature>
<feature type="transmembrane region" description="Helical" evidence="8">
    <location>
        <begin position="330"/>
        <end position="348"/>
    </location>
</feature>
<feature type="transmembrane region" description="Helical" evidence="8">
    <location>
        <begin position="32"/>
        <end position="54"/>
    </location>
</feature>
<evidence type="ECO:0000256" key="3">
    <source>
        <dbReference type="ARBA" id="ARBA00022448"/>
    </source>
</evidence>
<feature type="transmembrane region" description="Helical" evidence="8">
    <location>
        <begin position="115"/>
        <end position="136"/>
    </location>
</feature>
<dbReference type="InterPro" id="IPR037294">
    <property type="entry name" value="ABC_BtuC-like"/>
</dbReference>
<comment type="subcellular location">
    <subcellularLocation>
        <location evidence="1">Cell membrane</location>
        <topology evidence="1">Multi-pass membrane protein</topology>
    </subcellularLocation>
</comment>
<reference evidence="9 10" key="1">
    <citation type="submission" date="2022-06" db="EMBL/GenBank/DDBJ databases">
        <title>Genomic Encyclopedia of Archaeal and Bacterial Type Strains, Phase II (KMG-II): from individual species to whole genera.</title>
        <authorList>
            <person name="Goeker M."/>
        </authorList>
    </citation>
    <scope>NUCLEOTIDE SEQUENCE [LARGE SCALE GENOMIC DNA]</scope>
    <source>
        <strain evidence="9 10">DSM 44255</strain>
    </source>
</reference>
<dbReference type="SUPFAM" id="SSF81345">
    <property type="entry name" value="ABC transporter involved in vitamin B12 uptake, BtuC"/>
    <property type="match status" value="1"/>
</dbReference>
<keyword evidence="4" id="KW-1003">Cell membrane</keyword>
<evidence type="ECO:0000256" key="1">
    <source>
        <dbReference type="ARBA" id="ARBA00004651"/>
    </source>
</evidence>
<keyword evidence="7 8" id="KW-0472">Membrane</keyword>
<evidence type="ECO:0000256" key="8">
    <source>
        <dbReference type="SAM" id="Phobius"/>
    </source>
</evidence>
<organism evidence="9 10">
    <name type="scientific">Actinokineospora diospyrosa</name>
    <dbReference type="NCBI Taxonomy" id="103728"/>
    <lineage>
        <taxon>Bacteria</taxon>
        <taxon>Bacillati</taxon>
        <taxon>Actinomycetota</taxon>
        <taxon>Actinomycetes</taxon>
        <taxon>Pseudonocardiales</taxon>
        <taxon>Pseudonocardiaceae</taxon>
        <taxon>Actinokineospora</taxon>
    </lineage>
</organism>
<proteinExistence type="inferred from homology"/>
<evidence type="ECO:0000256" key="4">
    <source>
        <dbReference type="ARBA" id="ARBA00022475"/>
    </source>
</evidence>